<reference evidence="2 3" key="1">
    <citation type="submission" date="2016-12" db="EMBL/GenBank/DDBJ databases">
        <authorList>
            <person name="Song W.-J."/>
            <person name="Kurnit D.M."/>
        </authorList>
    </citation>
    <scope>NUCLEOTIDE SEQUENCE [LARGE SCALE GENOMIC DNA]</scope>
    <source>
        <strain evidence="2 3">DSM 11393</strain>
    </source>
</reference>
<proteinExistence type="predicted"/>
<keyword evidence="1" id="KW-1133">Transmembrane helix</keyword>
<dbReference type="RefSeq" id="WP_072695519.1">
    <property type="nucleotide sequence ID" value="NZ_FRDI01000002.1"/>
</dbReference>
<dbReference type="AlphaFoldDB" id="A0A1M7RTP1"/>
<protein>
    <submittedName>
        <fullName evidence="2">Branched-chain amino acid transport protein</fullName>
    </submittedName>
</protein>
<evidence type="ECO:0000313" key="2">
    <source>
        <dbReference type="EMBL" id="SHN49707.1"/>
    </source>
</evidence>
<dbReference type="Pfam" id="PF05437">
    <property type="entry name" value="AzlD"/>
    <property type="match status" value="1"/>
</dbReference>
<keyword evidence="1" id="KW-0812">Transmembrane</keyword>
<accession>A0A1M7RTP1</accession>
<dbReference type="Proteomes" id="UP000186469">
    <property type="component" value="Unassembled WGS sequence"/>
</dbReference>
<dbReference type="OrthoDB" id="7870017at2"/>
<keyword evidence="1" id="KW-0472">Membrane</keyword>
<sequence length="120" mass="13174">MFSLDHAILILGMAAVTYFSRATPLLLLSGKRLNPFIERWLKCVPAAVLTAMLVPDLIMNKADTSTLFLSFQNPFILAAIPSFLIARFRGGFFAPVLTGVGTLAFLRYLSTNSALFKGLF</sequence>
<organism evidence="2 3">
    <name type="scientific">Desulfovibrio litoralis DSM 11393</name>
    <dbReference type="NCBI Taxonomy" id="1121455"/>
    <lineage>
        <taxon>Bacteria</taxon>
        <taxon>Pseudomonadati</taxon>
        <taxon>Thermodesulfobacteriota</taxon>
        <taxon>Desulfovibrionia</taxon>
        <taxon>Desulfovibrionales</taxon>
        <taxon>Desulfovibrionaceae</taxon>
        <taxon>Desulfovibrio</taxon>
    </lineage>
</organism>
<dbReference type="STRING" id="1121455.SAMN02745728_00163"/>
<evidence type="ECO:0000313" key="3">
    <source>
        <dbReference type="Proteomes" id="UP000186469"/>
    </source>
</evidence>
<evidence type="ECO:0000256" key="1">
    <source>
        <dbReference type="SAM" id="Phobius"/>
    </source>
</evidence>
<feature type="transmembrane region" description="Helical" evidence="1">
    <location>
        <begin position="6"/>
        <end position="28"/>
    </location>
</feature>
<dbReference type="EMBL" id="FRDI01000002">
    <property type="protein sequence ID" value="SHN49707.1"/>
    <property type="molecule type" value="Genomic_DNA"/>
</dbReference>
<dbReference type="InterPro" id="IPR008407">
    <property type="entry name" value="Brnchd-chn_aa_trnsp_AzlD"/>
</dbReference>
<gene>
    <name evidence="2" type="ORF">SAMN02745728_00163</name>
</gene>
<feature type="transmembrane region" description="Helical" evidence="1">
    <location>
        <begin position="92"/>
        <end position="110"/>
    </location>
</feature>
<keyword evidence="3" id="KW-1185">Reference proteome</keyword>
<name>A0A1M7RTP1_9BACT</name>
<feature type="transmembrane region" description="Helical" evidence="1">
    <location>
        <begin position="65"/>
        <end position="85"/>
    </location>
</feature>